<keyword evidence="2" id="KW-1185">Reference proteome</keyword>
<name>A0A0V1LYL2_9BILA</name>
<dbReference type="Proteomes" id="UP000054843">
    <property type="component" value="Unassembled WGS sequence"/>
</dbReference>
<protein>
    <submittedName>
        <fullName evidence="1">Uncharacterized protein</fullName>
    </submittedName>
</protein>
<evidence type="ECO:0000313" key="1">
    <source>
        <dbReference type="EMBL" id="KRZ64589.1"/>
    </source>
</evidence>
<proteinExistence type="predicted"/>
<comment type="caution">
    <text evidence="1">The sequence shown here is derived from an EMBL/GenBank/DDBJ whole genome shotgun (WGS) entry which is preliminary data.</text>
</comment>
<reference evidence="1 2" key="1">
    <citation type="submission" date="2015-01" db="EMBL/GenBank/DDBJ databases">
        <title>Evolution of Trichinella species and genotypes.</title>
        <authorList>
            <person name="Korhonen P.K."/>
            <person name="Edoardo P."/>
            <person name="Giuseppe L.R."/>
            <person name="Gasser R.B."/>
        </authorList>
    </citation>
    <scope>NUCLEOTIDE SEQUENCE [LARGE SCALE GENOMIC DNA]</scope>
    <source>
        <strain evidence="1">ISS1980</strain>
    </source>
</reference>
<sequence length="41" mass="4507">MGGVDTLDKLLSINVAALRLYSKLHQGSFIPLFSTRAWSLS</sequence>
<dbReference type="EMBL" id="JYDO01000948">
    <property type="protein sequence ID" value="KRZ64589.1"/>
    <property type="molecule type" value="Genomic_DNA"/>
</dbReference>
<gene>
    <name evidence="1" type="ORF">T10_8860</name>
</gene>
<organism evidence="1 2">
    <name type="scientific">Trichinella papuae</name>
    <dbReference type="NCBI Taxonomy" id="268474"/>
    <lineage>
        <taxon>Eukaryota</taxon>
        <taxon>Metazoa</taxon>
        <taxon>Ecdysozoa</taxon>
        <taxon>Nematoda</taxon>
        <taxon>Enoplea</taxon>
        <taxon>Dorylaimia</taxon>
        <taxon>Trichinellida</taxon>
        <taxon>Trichinellidae</taxon>
        <taxon>Trichinella</taxon>
    </lineage>
</organism>
<dbReference type="AlphaFoldDB" id="A0A0V1LYL2"/>
<accession>A0A0V1LYL2</accession>
<evidence type="ECO:0000313" key="2">
    <source>
        <dbReference type="Proteomes" id="UP000054843"/>
    </source>
</evidence>